<evidence type="ECO:0000313" key="4">
    <source>
        <dbReference type="Proteomes" id="UP001206692"/>
    </source>
</evidence>
<evidence type="ECO:0000313" key="3">
    <source>
        <dbReference type="EMBL" id="MCQ5342975.1"/>
    </source>
</evidence>
<feature type="transmembrane region" description="Helical" evidence="2">
    <location>
        <begin position="6"/>
        <end position="21"/>
    </location>
</feature>
<organism evidence="3 4">
    <name type="scientific">Megasphaera massiliensis</name>
    <dbReference type="NCBI Taxonomy" id="1232428"/>
    <lineage>
        <taxon>Bacteria</taxon>
        <taxon>Bacillati</taxon>
        <taxon>Bacillota</taxon>
        <taxon>Negativicutes</taxon>
        <taxon>Veillonellales</taxon>
        <taxon>Veillonellaceae</taxon>
        <taxon>Megasphaera</taxon>
    </lineage>
</organism>
<feature type="region of interest" description="Disordered" evidence="1">
    <location>
        <begin position="27"/>
        <end position="85"/>
    </location>
</feature>
<proteinExistence type="predicted"/>
<comment type="caution">
    <text evidence="3">The sequence shown here is derived from an EMBL/GenBank/DDBJ whole genome shotgun (WGS) entry which is preliminary data.</text>
</comment>
<keyword evidence="2" id="KW-0812">Transmembrane</keyword>
<sequence>MDFVWMIIVVVLMAVLPDLLRRKRKYPRSKGPIPVPPRRKPAPKIEEPEPSFPEWEDLADEFDLPDEPQPMPQRAAASPRAAEAPLRSVPVVVPQRVRPRPWSQLTPPARELYAGFVWSEIWQEPLAHRKGFIKKERGFNHK</sequence>
<name>A0ABT1SSW4_9FIRM</name>
<feature type="compositionally biased region" description="Acidic residues" evidence="1">
    <location>
        <begin position="54"/>
        <end position="66"/>
    </location>
</feature>
<keyword evidence="2" id="KW-1133">Transmembrane helix</keyword>
<evidence type="ECO:0000256" key="2">
    <source>
        <dbReference type="SAM" id="Phobius"/>
    </source>
</evidence>
<dbReference type="RefSeq" id="WP_062412234.1">
    <property type="nucleotide sequence ID" value="NZ_JAJCIO010000011.1"/>
</dbReference>
<gene>
    <name evidence="3" type="ORF">NE675_08080</name>
</gene>
<keyword evidence="4" id="KW-1185">Reference proteome</keyword>
<accession>A0ABT1SSW4</accession>
<protein>
    <submittedName>
        <fullName evidence="3">Uncharacterized protein</fullName>
    </submittedName>
</protein>
<dbReference type="Proteomes" id="UP001206692">
    <property type="component" value="Unassembled WGS sequence"/>
</dbReference>
<feature type="compositionally biased region" description="Low complexity" evidence="1">
    <location>
        <begin position="72"/>
        <end position="85"/>
    </location>
</feature>
<reference evidence="3 4" key="1">
    <citation type="submission" date="2022-06" db="EMBL/GenBank/DDBJ databases">
        <title>Isolation of gut microbiota from human fecal samples.</title>
        <authorList>
            <person name="Pamer E.G."/>
            <person name="Barat B."/>
            <person name="Waligurski E."/>
            <person name="Medina S."/>
            <person name="Paddock L."/>
            <person name="Mostad J."/>
        </authorList>
    </citation>
    <scope>NUCLEOTIDE SEQUENCE [LARGE SCALE GENOMIC DNA]</scope>
    <source>
        <strain evidence="3 4">DFI.1.1</strain>
    </source>
</reference>
<dbReference type="EMBL" id="JANGEW010000014">
    <property type="protein sequence ID" value="MCQ5342975.1"/>
    <property type="molecule type" value="Genomic_DNA"/>
</dbReference>
<evidence type="ECO:0000256" key="1">
    <source>
        <dbReference type="SAM" id="MobiDB-lite"/>
    </source>
</evidence>
<keyword evidence="2" id="KW-0472">Membrane</keyword>